<gene>
    <name evidence="14" type="ORF">OE105_08050</name>
</gene>
<dbReference type="InterPro" id="IPR008915">
    <property type="entry name" value="Peptidase_M50"/>
</dbReference>
<keyword evidence="10" id="KW-0482">Metalloprotease</keyword>
<keyword evidence="11 12" id="KW-0472">Membrane</keyword>
<keyword evidence="4" id="KW-0645">Protease</keyword>
<organism evidence="14 15">
    <name type="scientific">Fervidibacillus halotolerans</name>
    <dbReference type="NCBI Taxonomy" id="2980027"/>
    <lineage>
        <taxon>Bacteria</taxon>
        <taxon>Bacillati</taxon>
        <taxon>Bacillota</taxon>
        <taxon>Bacilli</taxon>
        <taxon>Bacillales</taxon>
        <taxon>Bacillaceae</taxon>
        <taxon>Fervidibacillus</taxon>
    </lineage>
</organism>
<keyword evidence="8" id="KW-0862">Zinc</keyword>
<proteinExistence type="inferred from homology"/>
<keyword evidence="5 12" id="KW-0812">Transmembrane</keyword>
<protein>
    <submittedName>
        <fullName evidence="14">M50 family metallopeptidase</fullName>
    </submittedName>
</protein>
<dbReference type="Proteomes" id="UP001164726">
    <property type="component" value="Chromosome"/>
</dbReference>
<dbReference type="PANTHER" id="PTHR39188">
    <property type="entry name" value="MEMBRANE-ASSOCIATED ZINC METALLOPROTEASE M50B"/>
    <property type="match status" value="1"/>
</dbReference>
<feature type="domain" description="Peptidase M50" evidence="13">
    <location>
        <begin position="33"/>
        <end position="103"/>
    </location>
</feature>
<evidence type="ECO:0000256" key="4">
    <source>
        <dbReference type="ARBA" id="ARBA00022670"/>
    </source>
</evidence>
<keyword evidence="7" id="KW-0378">Hydrolase</keyword>
<evidence type="ECO:0000256" key="5">
    <source>
        <dbReference type="ARBA" id="ARBA00022692"/>
    </source>
</evidence>
<evidence type="ECO:0000256" key="6">
    <source>
        <dbReference type="ARBA" id="ARBA00022723"/>
    </source>
</evidence>
<dbReference type="GO" id="GO:0006508">
    <property type="term" value="P:proteolysis"/>
    <property type="evidence" value="ECO:0007669"/>
    <property type="project" value="UniProtKB-KW"/>
</dbReference>
<evidence type="ECO:0000256" key="11">
    <source>
        <dbReference type="ARBA" id="ARBA00023136"/>
    </source>
</evidence>
<dbReference type="AlphaFoldDB" id="A0A9E8RWB7"/>
<reference evidence="14" key="1">
    <citation type="submission" date="2022-09" db="EMBL/GenBank/DDBJ databases">
        <title>Complete Genomes of Fervidibacillus albus and Fervidibacillus halotolerans isolated from tidal flat sediments.</title>
        <authorList>
            <person name="Kwon K.K."/>
            <person name="Yang S.-H."/>
            <person name="Park M.J."/>
            <person name="Oh H.-M."/>
        </authorList>
    </citation>
    <scope>NUCLEOTIDE SEQUENCE</scope>
    <source>
        <strain evidence="14">MEBiC13594</strain>
    </source>
</reference>
<dbReference type="KEGG" id="fhl:OE105_08050"/>
<feature type="transmembrane region" description="Helical" evidence="12">
    <location>
        <begin position="84"/>
        <end position="104"/>
    </location>
</feature>
<comment type="similarity">
    <text evidence="3">Belongs to the peptidase M50B family.</text>
</comment>
<keyword evidence="15" id="KW-1185">Reference proteome</keyword>
<dbReference type="GO" id="GO:0016020">
    <property type="term" value="C:membrane"/>
    <property type="evidence" value="ECO:0007669"/>
    <property type="project" value="UniProtKB-SubCell"/>
</dbReference>
<dbReference type="RefSeq" id="WP_275419691.1">
    <property type="nucleotide sequence ID" value="NZ_CP106877.1"/>
</dbReference>
<dbReference type="Pfam" id="PF02163">
    <property type="entry name" value="Peptidase_M50"/>
    <property type="match status" value="1"/>
</dbReference>
<feature type="transmembrane region" description="Helical" evidence="12">
    <location>
        <begin position="37"/>
        <end position="56"/>
    </location>
</feature>
<comment type="cofactor">
    <cofactor evidence="1">
        <name>Zn(2+)</name>
        <dbReference type="ChEBI" id="CHEBI:29105"/>
    </cofactor>
</comment>
<evidence type="ECO:0000313" key="14">
    <source>
        <dbReference type="EMBL" id="WAA11580.1"/>
    </source>
</evidence>
<dbReference type="GO" id="GO:0008237">
    <property type="term" value="F:metallopeptidase activity"/>
    <property type="evidence" value="ECO:0007669"/>
    <property type="project" value="UniProtKB-KW"/>
</dbReference>
<sequence length="285" mass="33944">MNKLFTIIKVMHIHPLFWIIGIIAVFTAHFIDLLMLLFIVFFHEIGHALAAVFFSWKIKRIQLLPFGGVCEFEKGGAHPLKEELVVVLSGPFQHLWMTIGALFLDKLALFSSQTVDLFLQYNLMILLFNLLPIFPLDGGRLIQLSFCYFFPYIVALRRSIFLSFLILLLYSIFLLVFSPFHLNGWLIFCFLLFSLHDEWKKIPFIFVRFLIDRYVDQTRRRMRKKEIYVDNETWIQNVVSHFYREAEHTITVKRNDRQQRLTEKDFLKAYFERHPHQQTVGEVFS</sequence>
<evidence type="ECO:0000256" key="10">
    <source>
        <dbReference type="ARBA" id="ARBA00023049"/>
    </source>
</evidence>
<comment type="subcellular location">
    <subcellularLocation>
        <location evidence="2">Membrane</location>
        <topology evidence="2">Multi-pass membrane protein</topology>
    </subcellularLocation>
</comment>
<feature type="transmembrane region" description="Helical" evidence="12">
    <location>
        <begin position="124"/>
        <end position="150"/>
    </location>
</feature>
<feature type="transmembrane region" description="Helical" evidence="12">
    <location>
        <begin position="12"/>
        <end position="31"/>
    </location>
</feature>
<evidence type="ECO:0000256" key="1">
    <source>
        <dbReference type="ARBA" id="ARBA00001947"/>
    </source>
</evidence>
<evidence type="ECO:0000256" key="12">
    <source>
        <dbReference type="SAM" id="Phobius"/>
    </source>
</evidence>
<evidence type="ECO:0000313" key="15">
    <source>
        <dbReference type="Proteomes" id="UP001164726"/>
    </source>
</evidence>
<keyword evidence="9 12" id="KW-1133">Transmembrane helix</keyword>
<accession>A0A9E8RWB7</accession>
<evidence type="ECO:0000256" key="8">
    <source>
        <dbReference type="ARBA" id="ARBA00022833"/>
    </source>
</evidence>
<dbReference type="PANTHER" id="PTHR39188:SF3">
    <property type="entry name" value="STAGE IV SPORULATION PROTEIN FB"/>
    <property type="match status" value="1"/>
</dbReference>
<name>A0A9E8RWB7_9BACI</name>
<evidence type="ECO:0000256" key="2">
    <source>
        <dbReference type="ARBA" id="ARBA00004141"/>
    </source>
</evidence>
<evidence type="ECO:0000256" key="3">
    <source>
        <dbReference type="ARBA" id="ARBA00007931"/>
    </source>
</evidence>
<dbReference type="CDD" id="cd06161">
    <property type="entry name" value="S2P-M50_SpoIVFB"/>
    <property type="match status" value="1"/>
</dbReference>
<dbReference type="EMBL" id="CP106877">
    <property type="protein sequence ID" value="WAA11580.1"/>
    <property type="molecule type" value="Genomic_DNA"/>
</dbReference>
<feature type="transmembrane region" description="Helical" evidence="12">
    <location>
        <begin position="162"/>
        <end position="193"/>
    </location>
</feature>
<keyword evidence="6" id="KW-0479">Metal-binding</keyword>
<evidence type="ECO:0000256" key="9">
    <source>
        <dbReference type="ARBA" id="ARBA00022989"/>
    </source>
</evidence>
<evidence type="ECO:0000259" key="13">
    <source>
        <dbReference type="Pfam" id="PF02163"/>
    </source>
</evidence>
<evidence type="ECO:0000256" key="7">
    <source>
        <dbReference type="ARBA" id="ARBA00022801"/>
    </source>
</evidence>
<dbReference type="GO" id="GO:0046872">
    <property type="term" value="F:metal ion binding"/>
    <property type="evidence" value="ECO:0007669"/>
    <property type="project" value="UniProtKB-KW"/>
</dbReference>